<dbReference type="AlphaFoldDB" id="A0A2U1QFD0"/>
<dbReference type="InterPro" id="IPR011009">
    <property type="entry name" value="Kinase-like_dom_sf"/>
</dbReference>
<dbReference type="PROSITE" id="PS00107">
    <property type="entry name" value="PROTEIN_KINASE_ATP"/>
    <property type="match status" value="2"/>
</dbReference>
<keyword evidence="7" id="KW-0732">Signal</keyword>
<evidence type="ECO:0000256" key="13">
    <source>
        <dbReference type="ARBA" id="ARBA00023157"/>
    </source>
</evidence>
<dbReference type="InterPro" id="IPR000719">
    <property type="entry name" value="Prot_kinase_dom"/>
</dbReference>
<keyword evidence="10 18" id="KW-0067">ATP-binding</keyword>
<dbReference type="Pfam" id="PF23577">
    <property type="entry name" value="LysM_RLK"/>
    <property type="match status" value="2"/>
</dbReference>
<keyword evidence="3" id="KW-1003">Cell membrane</keyword>
<keyword evidence="15" id="KW-0325">Glycoprotein</keyword>
<dbReference type="InterPro" id="IPR044812">
    <property type="entry name" value="CERK1/LYK3-like"/>
</dbReference>
<evidence type="ECO:0000256" key="17">
    <source>
        <dbReference type="ARBA" id="ARBA00048679"/>
    </source>
</evidence>
<keyword evidence="6 19" id="KW-0812">Transmembrane</keyword>
<proteinExistence type="predicted"/>
<evidence type="ECO:0000256" key="7">
    <source>
        <dbReference type="ARBA" id="ARBA00022729"/>
    </source>
</evidence>
<comment type="catalytic activity">
    <reaction evidence="16">
        <text>L-threonyl-[protein] + ATP = O-phospho-L-threonyl-[protein] + ADP + H(+)</text>
        <dbReference type="Rhea" id="RHEA:46608"/>
        <dbReference type="Rhea" id="RHEA-COMP:11060"/>
        <dbReference type="Rhea" id="RHEA-COMP:11605"/>
        <dbReference type="ChEBI" id="CHEBI:15378"/>
        <dbReference type="ChEBI" id="CHEBI:30013"/>
        <dbReference type="ChEBI" id="CHEBI:30616"/>
        <dbReference type="ChEBI" id="CHEBI:61977"/>
        <dbReference type="ChEBI" id="CHEBI:456216"/>
        <dbReference type="EC" id="2.7.11.1"/>
    </reaction>
</comment>
<feature type="transmembrane region" description="Helical" evidence="19">
    <location>
        <begin position="542"/>
        <end position="563"/>
    </location>
</feature>
<dbReference type="SMART" id="SM00220">
    <property type="entry name" value="S_TKc"/>
    <property type="match status" value="2"/>
</dbReference>
<evidence type="ECO:0000256" key="2">
    <source>
        <dbReference type="ARBA" id="ARBA00012513"/>
    </source>
</evidence>
<dbReference type="GO" id="GO:0005524">
    <property type="term" value="F:ATP binding"/>
    <property type="evidence" value="ECO:0007669"/>
    <property type="project" value="UniProtKB-UniRule"/>
</dbReference>
<keyword evidence="8 18" id="KW-0547">Nucleotide-binding</keyword>
<dbReference type="Gene3D" id="3.30.200.20">
    <property type="entry name" value="Phosphorylase Kinase, domain 1"/>
    <property type="match status" value="2"/>
</dbReference>
<keyword evidence="5" id="KW-0808">Transferase</keyword>
<dbReference type="EMBL" id="PKPP01000163">
    <property type="protein sequence ID" value="PWA96716.1"/>
    <property type="molecule type" value="Genomic_DNA"/>
</dbReference>
<feature type="binding site" evidence="18">
    <location>
        <position position="658"/>
    </location>
    <ligand>
        <name>ATP</name>
        <dbReference type="ChEBI" id="CHEBI:30616"/>
    </ligand>
</feature>
<dbReference type="GO" id="GO:0009617">
    <property type="term" value="P:response to bacterium"/>
    <property type="evidence" value="ECO:0007669"/>
    <property type="project" value="UniProtKB-ARBA"/>
</dbReference>
<dbReference type="EC" id="2.7.11.1" evidence="2"/>
<feature type="binding site" evidence="18">
    <location>
        <position position="300"/>
    </location>
    <ligand>
        <name>ATP</name>
        <dbReference type="ChEBI" id="CHEBI:30616"/>
    </ligand>
</feature>
<feature type="domain" description="Protein kinase" evidence="20">
    <location>
        <begin position="630"/>
        <end position="904"/>
    </location>
</feature>
<dbReference type="GO" id="GO:0004674">
    <property type="term" value="F:protein serine/threonine kinase activity"/>
    <property type="evidence" value="ECO:0007669"/>
    <property type="project" value="UniProtKB-KW"/>
</dbReference>
<dbReference type="STRING" id="35608.A0A2U1QFD0"/>
<dbReference type="InterPro" id="IPR018392">
    <property type="entry name" value="LysM"/>
</dbReference>
<dbReference type="SUPFAM" id="SSF56112">
    <property type="entry name" value="Protein kinase-like (PK-like)"/>
    <property type="match status" value="3"/>
</dbReference>
<evidence type="ECO:0000256" key="18">
    <source>
        <dbReference type="PROSITE-ProRule" id="PRU10141"/>
    </source>
</evidence>
<dbReference type="CDD" id="cd00118">
    <property type="entry name" value="LysM"/>
    <property type="match status" value="1"/>
</dbReference>
<evidence type="ECO:0000256" key="8">
    <source>
        <dbReference type="ARBA" id="ARBA00022741"/>
    </source>
</evidence>
<evidence type="ECO:0000256" key="14">
    <source>
        <dbReference type="ARBA" id="ARBA00023170"/>
    </source>
</evidence>
<evidence type="ECO:0000256" key="15">
    <source>
        <dbReference type="ARBA" id="ARBA00023180"/>
    </source>
</evidence>
<dbReference type="InterPro" id="IPR057097">
    <property type="entry name" value="LysM_RLK3/10"/>
</dbReference>
<dbReference type="InterPro" id="IPR001245">
    <property type="entry name" value="Ser-Thr/Tyr_kinase_cat_dom"/>
</dbReference>
<dbReference type="InterPro" id="IPR017441">
    <property type="entry name" value="Protein_kinase_ATP_BS"/>
</dbReference>
<evidence type="ECO:0000256" key="16">
    <source>
        <dbReference type="ARBA" id="ARBA00047899"/>
    </source>
</evidence>
<evidence type="ECO:0000256" key="1">
    <source>
        <dbReference type="ARBA" id="ARBA00004162"/>
    </source>
</evidence>
<evidence type="ECO:0000313" key="22">
    <source>
        <dbReference type="Proteomes" id="UP000245207"/>
    </source>
</evidence>
<keyword evidence="14" id="KW-0675">Receptor</keyword>
<dbReference type="FunFam" id="3.30.200.20:FF:000468">
    <property type="entry name" value="LysM receptor kinase 2"/>
    <property type="match status" value="2"/>
</dbReference>
<comment type="caution">
    <text evidence="21">The sequence shown here is derived from an EMBL/GenBank/DDBJ whole genome shotgun (WGS) entry which is preliminary data.</text>
</comment>
<dbReference type="CDD" id="cd14066">
    <property type="entry name" value="STKc_IRAK"/>
    <property type="match status" value="1"/>
</dbReference>
<protein>
    <recommendedName>
        <fullName evidence="2">non-specific serine/threonine protein kinase</fullName>
        <ecNumber evidence="2">2.7.11.1</ecNumber>
    </recommendedName>
</protein>
<dbReference type="SMART" id="SM00257">
    <property type="entry name" value="LysM"/>
    <property type="match status" value="3"/>
</dbReference>
<organism evidence="21 22">
    <name type="scientific">Artemisia annua</name>
    <name type="common">Sweet wormwood</name>
    <dbReference type="NCBI Taxonomy" id="35608"/>
    <lineage>
        <taxon>Eukaryota</taxon>
        <taxon>Viridiplantae</taxon>
        <taxon>Streptophyta</taxon>
        <taxon>Embryophyta</taxon>
        <taxon>Tracheophyta</taxon>
        <taxon>Spermatophyta</taxon>
        <taxon>Magnoliopsida</taxon>
        <taxon>eudicotyledons</taxon>
        <taxon>Gunneridae</taxon>
        <taxon>Pentapetalae</taxon>
        <taxon>asterids</taxon>
        <taxon>campanulids</taxon>
        <taxon>Asterales</taxon>
        <taxon>Asteraceae</taxon>
        <taxon>Asteroideae</taxon>
        <taxon>Anthemideae</taxon>
        <taxon>Artemisiinae</taxon>
        <taxon>Artemisia</taxon>
    </lineage>
</organism>
<evidence type="ECO:0000259" key="20">
    <source>
        <dbReference type="PROSITE" id="PS50011"/>
    </source>
</evidence>
<evidence type="ECO:0000256" key="12">
    <source>
        <dbReference type="ARBA" id="ARBA00023136"/>
    </source>
</evidence>
<dbReference type="GO" id="GO:0019199">
    <property type="term" value="F:transmembrane receptor protein kinase activity"/>
    <property type="evidence" value="ECO:0007669"/>
    <property type="project" value="InterPro"/>
</dbReference>
<evidence type="ECO:0000256" key="9">
    <source>
        <dbReference type="ARBA" id="ARBA00022777"/>
    </source>
</evidence>
<accession>A0A2U1QFD0</accession>
<dbReference type="PROSITE" id="PS00108">
    <property type="entry name" value="PROTEIN_KINASE_ST"/>
    <property type="match status" value="2"/>
</dbReference>
<dbReference type="PANTHER" id="PTHR46204">
    <property type="entry name" value="CHITIN ELICITOR RECEPTOR KINASE 1-RELATED"/>
    <property type="match status" value="1"/>
</dbReference>
<dbReference type="GO" id="GO:0045087">
    <property type="term" value="P:innate immune response"/>
    <property type="evidence" value="ECO:0007669"/>
    <property type="project" value="InterPro"/>
</dbReference>
<dbReference type="Gene3D" id="1.10.510.10">
    <property type="entry name" value="Transferase(Phosphotransferase) domain 1"/>
    <property type="match status" value="3"/>
</dbReference>
<keyword evidence="12 19" id="KW-0472">Membrane</keyword>
<evidence type="ECO:0000313" key="21">
    <source>
        <dbReference type="EMBL" id="PWA96716.1"/>
    </source>
</evidence>
<gene>
    <name evidence="21" type="ORF">CTI12_AA036760</name>
</gene>
<keyword evidence="9 21" id="KW-0418">Kinase</keyword>
<dbReference type="OrthoDB" id="4062651at2759"/>
<evidence type="ECO:0000256" key="3">
    <source>
        <dbReference type="ARBA" id="ARBA00022475"/>
    </source>
</evidence>
<keyword evidence="22" id="KW-1185">Reference proteome</keyword>
<reference evidence="21 22" key="1">
    <citation type="journal article" date="2018" name="Mol. Plant">
        <title>The genome of Artemisia annua provides insight into the evolution of Asteraceae family and artemisinin biosynthesis.</title>
        <authorList>
            <person name="Shen Q."/>
            <person name="Zhang L."/>
            <person name="Liao Z."/>
            <person name="Wang S."/>
            <person name="Yan T."/>
            <person name="Shi P."/>
            <person name="Liu M."/>
            <person name="Fu X."/>
            <person name="Pan Q."/>
            <person name="Wang Y."/>
            <person name="Lv Z."/>
            <person name="Lu X."/>
            <person name="Zhang F."/>
            <person name="Jiang W."/>
            <person name="Ma Y."/>
            <person name="Chen M."/>
            <person name="Hao X."/>
            <person name="Li L."/>
            <person name="Tang Y."/>
            <person name="Lv G."/>
            <person name="Zhou Y."/>
            <person name="Sun X."/>
            <person name="Brodelius P.E."/>
            <person name="Rose J.K.C."/>
            <person name="Tang K."/>
        </authorList>
    </citation>
    <scope>NUCLEOTIDE SEQUENCE [LARGE SCALE GENOMIC DNA]</scope>
    <source>
        <strain evidence="22">cv. Huhao1</strain>
        <tissue evidence="21">Leaf</tissue>
    </source>
</reference>
<dbReference type="Proteomes" id="UP000245207">
    <property type="component" value="Unassembled WGS sequence"/>
</dbReference>
<comment type="subcellular location">
    <subcellularLocation>
        <location evidence="1">Cell membrane</location>
        <topology evidence="1">Single-pass membrane protein</topology>
    </subcellularLocation>
</comment>
<dbReference type="PANTHER" id="PTHR46204:SF2">
    <property type="entry name" value="CHITIN ELICITOR RECEPTOR KINASE 1"/>
    <property type="match status" value="1"/>
</dbReference>
<keyword evidence="13" id="KW-1015">Disulfide bond</keyword>
<sequence length="1062" mass="116835">MNPDVVPEGSRVNVPFSCACDDRGFLSHRFVYNVVSGDTYVKIADTYYSNVTTVDMLRRFNRQSEFNLGLGSQVNVVVNCTCGNRRVSKDYGLFATYPIIRGENLSTIANETKIDENLLRGYNPGSNFMSGDLVFIPERDENGNFPPLKTSTKGCPLLPLDNFDYLVVKVLVYPLEPLLEFFSSAFASTLSFIEGRGSQKDFLMKLELSTFMLPQKLYRTTPFTDAGSGSNLGRTTETGPLIGGAQPGMTGITVDKSVEFTYDELAKATGDFSLANKIGQGGFGAVYYAELRGEKAAIKKMDMQASKEFLAELKVLTHVHHLNLVRLIGYCVEGSLFLVYEFIENGNLSQHLRGSSGREPIPWATRVQIALDSARGLEYIHEHTVPVYIHRDIKSPNILIDENFRAKVADFGLTKLTEVGSGSLQTRLVGTFGYMPPEYAQYGEVSPKVDVYAFGVVLFELISAKEAIVKTNEFVNETKGLVGLDYGLFVTYPILRGENLSTIANETKIDENLLRGYNPGSNFTSGDLVFIPGRGLSGAQSAGISIGAVAGVLLFGICFYFVFYRRKRVAEGSLLDEIGIEHVHGSGSNLGRTTETGPLIGGAQPGVTGITVDKSVEFTYDELAKATGDFSLANKIGQGGFGAVYYAELRGEKAAIKKMDMQASKEFLAELKVLTHVHHLNLVRLIGYCVEGSLFLVYEFIENGNLSQHLRGSSGREPIPWATRVQIALDSARGLEYIHEHTVPVYIHRDIKSPNILIDENFRAKVADFGLTKLTEVGSGSLQTRLVGTFGYMPPEYAQYGEVSPKVDVYAFGVVLFELISAKEAIVKTNEFVNETKGLVGLFEEVLSLSDPNEGLCKLVDSRLGADYPIDSVRKIALLARACTHENPQLRPSMRSIVVALMTLTSSTEDWDVGSFYENQDLVQLMSGRYAQYGEVSPKVDVYAFGVVLFELISAKEAIVKTNEFVNETKGLVGLFEEVLSLSDPNEGLCKLVDSRLGADYPIDSVRKIALLARACTHENPQLRPSMRSIVVALMTLTSSTEDWDVGSFYENQDLVQLMSGR</sequence>
<evidence type="ECO:0000256" key="19">
    <source>
        <dbReference type="SAM" id="Phobius"/>
    </source>
</evidence>
<evidence type="ECO:0000256" key="10">
    <source>
        <dbReference type="ARBA" id="ARBA00022840"/>
    </source>
</evidence>
<dbReference type="InterPro" id="IPR008271">
    <property type="entry name" value="Ser/Thr_kinase_AS"/>
</dbReference>
<evidence type="ECO:0000256" key="4">
    <source>
        <dbReference type="ARBA" id="ARBA00022527"/>
    </source>
</evidence>
<evidence type="ECO:0000256" key="6">
    <source>
        <dbReference type="ARBA" id="ARBA00022692"/>
    </source>
</evidence>
<keyword evidence="11 19" id="KW-1133">Transmembrane helix</keyword>
<keyword evidence="4" id="KW-0723">Serine/threonine-protein kinase</keyword>
<evidence type="ECO:0000256" key="11">
    <source>
        <dbReference type="ARBA" id="ARBA00022989"/>
    </source>
</evidence>
<dbReference type="PROSITE" id="PS50011">
    <property type="entry name" value="PROTEIN_KINASE_DOM"/>
    <property type="match status" value="2"/>
</dbReference>
<name>A0A2U1QFD0_ARTAN</name>
<comment type="catalytic activity">
    <reaction evidence="17">
        <text>L-seryl-[protein] + ATP = O-phospho-L-seryl-[protein] + ADP + H(+)</text>
        <dbReference type="Rhea" id="RHEA:17989"/>
        <dbReference type="Rhea" id="RHEA-COMP:9863"/>
        <dbReference type="Rhea" id="RHEA-COMP:11604"/>
        <dbReference type="ChEBI" id="CHEBI:15378"/>
        <dbReference type="ChEBI" id="CHEBI:29999"/>
        <dbReference type="ChEBI" id="CHEBI:30616"/>
        <dbReference type="ChEBI" id="CHEBI:83421"/>
        <dbReference type="ChEBI" id="CHEBI:456216"/>
        <dbReference type="EC" id="2.7.11.1"/>
    </reaction>
</comment>
<evidence type="ECO:0000256" key="5">
    <source>
        <dbReference type="ARBA" id="ARBA00022679"/>
    </source>
</evidence>
<dbReference type="FunFam" id="1.10.510.10:FF:000468">
    <property type="entry name" value="PTI1-like tyrosine-protein kinase 3"/>
    <property type="match status" value="2"/>
</dbReference>
<dbReference type="GO" id="GO:0005886">
    <property type="term" value="C:plasma membrane"/>
    <property type="evidence" value="ECO:0007669"/>
    <property type="project" value="UniProtKB-SubCell"/>
</dbReference>
<feature type="domain" description="Protein kinase" evidence="20">
    <location>
        <begin position="272"/>
        <end position="534"/>
    </location>
</feature>
<dbReference type="Pfam" id="PF07714">
    <property type="entry name" value="PK_Tyr_Ser-Thr"/>
    <property type="match status" value="2"/>
</dbReference>